<dbReference type="PANTHER" id="PTHR33121:SF15">
    <property type="entry name" value="BLUE LIGHT- AND TEMPERATURE-REGULATED ANTIREPRESSOR BLUF"/>
    <property type="match status" value="1"/>
</dbReference>
<dbReference type="SUPFAM" id="SSF141868">
    <property type="entry name" value="EAL domain-like"/>
    <property type="match status" value="1"/>
</dbReference>
<reference evidence="2" key="1">
    <citation type="submission" date="2020-12" db="EMBL/GenBank/DDBJ databases">
        <title>Methylobrevis albus sp. nov., isolated from fresh water lack sediment.</title>
        <authorList>
            <person name="Zou Q."/>
        </authorList>
    </citation>
    <scope>NUCLEOTIDE SEQUENCE</scope>
    <source>
        <strain evidence="2">L22</strain>
    </source>
</reference>
<dbReference type="SMART" id="SM00052">
    <property type="entry name" value="EAL"/>
    <property type="match status" value="1"/>
</dbReference>
<evidence type="ECO:0000313" key="2">
    <source>
        <dbReference type="EMBL" id="MBH0237071.1"/>
    </source>
</evidence>
<name>A0A931MYU0_9HYPH</name>
<evidence type="ECO:0000259" key="1">
    <source>
        <dbReference type="PROSITE" id="PS50883"/>
    </source>
</evidence>
<dbReference type="InterPro" id="IPR050706">
    <property type="entry name" value="Cyclic-di-GMP_PDE-like"/>
</dbReference>
<keyword evidence="3" id="KW-1185">Reference proteome</keyword>
<feature type="domain" description="EAL" evidence="1">
    <location>
        <begin position="1"/>
        <end position="252"/>
    </location>
</feature>
<dbReference type="InterPro" id="IPR035919">
    <property type="entry name" value="EAL_sf"/>
</dbReference>
<evidence type="ECO:0000313" key="3">
    <source>
        <dbReference type="Proteomes" id="UP000631694"/>
    </source>
</evidence>
<sequence length="257" mass="28017">MHSQVRCEGCRNGAGFDLPITMAFQPIVNVVEGSVFAQEALVRGANGAGAGQVLAQVSDDNRYAFDQTCRVKAIEIAADLGFGDDGTYLSINFLPNAVYEPNACIRLTLATATKFKFPLDRIIFEFTESEKLDAGHLLNILETYRAMGFKTAIDDFGSGYSGLLILSKFQPDFVKIDMDLVRDIDTDRVKRSILKGTLGILADLGVTTICEGIETYDEYAVLRDLGVDLMQGYYFGRPSVAALTPPVFPQSRTAPSA</sequence>
<comment type="caution">
    <text evidence="2">The sequence shown here is derived from an EMBL/GenBank/DDBJ whole genome shotgun (WGS) entry which is preliminary data.</text>
</comment>
<dbReference type="PANTHER" id="PTHR33121">
    <property type="entry name" value="CYCLIC DI-GMP PHOSPHODIESTERASE PDEF"/>
    <property type="match status" value="1"/>
</dbReference>
<dbReference type="PROSITE" id="PS50883">
    <property type="entry name" value="EAL"/>
    <property type="match status" value="1"/>
</dbReference>
<protein>
    <submittedName>
        <fullName evidence="2">EAL domain-containing protein</fullName>
    </submittedName>
</protein>
<dbReference type="InterPro" id="IPR001633">
    <property type="entry name" value="EAL_dom"/>
</dbReference>
<organism evidence="2 3">
    <name type="scientific">Methylobrevis albus</name>
    <dbReference type="NCBI Taxonomy" id="2793297"/>
    <lineage>
        <taxon>Bacteria</taxon>
        <taxon>Pseudomonadati</taxon>
        <taxon>Pseudomonadota</taxon>
        <taxon>Alphaproteobacteria</taxon>
        <taxon>Hyphomicrobiales</taxon>
        <taxon>Pleomorphomonadaceae</taxon>
        <taxon>Methylobrevis</taxon>
    </lineage>
</organism>
<dbReference type="Pfam" id="PF00563">
    <property type="entry name" value="EAL"/>
    <property type="match status" value="1"/>
</dbReference>
<dbReference type="CDD" id="cd01948">
    <property type="entry name" value="EAL"/>
    <property type="match status" value="1"/>
</dbReference>
<dbReference type="Gene3D" id="3.20.20.450">
    <property type="entry name" value="EAL domain"/>
    <property type="match status" value="1"/>
</dbReference>
<accession>A0A931MYU0</accession>
<dbReference type="EMBL" id="JADZLT010000041">
    <property type="protein sequence ID" value="MBH0237071.1"/>
    <property type="molecule type" value="Genomic_DNA"/>
</dbReference>
<dbReference type="Proteomes" id="UP000631694">
    <property type="component" value="Unassembled WGS sequence"/>
</dbReference>
<proteinExistence type="predicted"/>
<dbReference type="AlphaFoldDB" id="A0A931MYU0"/>
<dbReference type="GO" id="GO:0071111">
    <property type="term" value="F:cyclic-guanylate-specific phosphodiesterase activity"/>
    <property type="evidence" value="ECO:0007669"/>
    <property type="project" value="InterPro"/>
</dbReference>
<gene>
    <name evidence="2" type="ORF">I5731_04490</name>
</gene>